<name>A0A1Q9D3M7_SYMMI</name>
<dbReference type="AlphaFoldDB" id="A0A1Q9D3M7"/>
<protein>
    <submittedName>
        <fullName evidence="1">Uncharacterized protein</fullName>
    </submittedName>
</protein>
<sequence length="135" mass="14773">MFFKGRHQIPATSQLLQAWQKVVLLNILQNGQLMRMMLAFVVAYEAGTQIANSKALTDNVTWAIVETHLEAIPMAADGSVTLERRRFALDVLTHPSWNGGSEYRLELQSTFDGDSGADAIGMVRSILRAGGAVVV</sequence>
<evidence type="ECO:0000313" key="2">
    <source>
        <dbReference type="Proteomes" id="UP000186817"/>
    </source>
</evidence>
<dbReference type="Proteomes" id="UP000186817">
    <property type="component" value="Unassembled WGS sequence"/>
</dbReference>
<comment type="caution">
    <text evidence="1">The sequence shown here is derived from an EMBL/GenBank/DDBJ whole genome shotgun (WGS) entry which is preliminary data.</text>
</comment>
<accession>A0A1Q9D3M7</accession>
<reference evidence="1 2" key="1">
    <citation type="submission" date="2016-02" db="EMBL/GenBank/DDBJ databases">
        <title>Genome analysis of coral dinoflagellate symbionts highlights evolutionary adaptations to a symbiotic lifestyle.</title>
        <authorList>
            <person name="Aranda M."/>
            <person name="Li Y."/>
            <person name="Liew Y.J."/>
            <person name="Baumgarten S."/>
            <person name="Simakov O."/>
            <person name="Wilson M."/>
            <person name="Piel J."/>
            <person name="Ashoor H."/>
            <person name="Bougouffa S."/>
            <person name="Bajic V.B."/>
            <person name="Ryu T."/>
            <person name="Ravasi T."/>
            <person name="Bayer T."/>
            <person name="Micklem G."/>
            <person name="Kim H."/>
            <person name="Bhak J."/>
            <person name="Lajeunesse T.C."/>
            <person name="Voolstra C.R."/>
        </authorList>
    </citation>
    <scope>NUCLEOTIDE SEQUENCE [LARGE SCALE GENOMIC DNA]</scope>
    <source>
        <strain evidence="1 2">CCMP2467</strain>
    </source>
</reference>
<evidence type="ECO:0000313" key="1">
    <source>
        <dbReference type="EMBL" id="OLP89788.1"/>
    </source>
</evidence>
<organism evidence="1 2">
    <name type="scientific">Symbiodinium microadriaticum</name>
    <name type="common">Dinoflagellate</name>
    <name type="synonym">Zooxanthella microadriatica</name>
    <dbReference type="NCBI Taxonomy" id="2951"/>
    <lineage>
        <taxon>Eukaryota</taxon>
        <taxon>Sar</taxon>
        <taxon>Alveolata</taxon>
        <taxon>Dinophyceae</taxon>
        <taxon>Suessiales</taxon>
        <taxon>Symbiodiniaceae</taxon>
        <taxon>Symbiodinium</taxon>
    </lineage>
</organism>
<proteinExistence type="predicted"/>
<gene>
    <name evidence="1" type="ORF">AK812_SmicGene28716</name>
</gene>
<keyword evidence="2" id="KW-1185">Reference proteome</keyword>
<dbReference type="EMBL" id="LSRX01000744">
    <property type="protein sequence ID" value="OLP89788.1"/>
    <property type="molecule type" value="Genomic_DNA"/>
</dbReference>